<gene>
    <name evidence="6" type="ordered locus">Asuc_1631</name>
</gene>
<dbReference type="SUPFAM" id="SSF46785">
    <property type="entry name" value="Winged helix' DNA-binding domain"/>
    <property type="match status" value="1"/>
</dbReference>
<dbReference type="KEGG" id="asu:Asuc_1631"/>
<dbReference type="Proteomes" id="UP000001114">
    <property type="component" value="Chromosome"/>
</dbReference>
<dbReference type="InterPro" id="IPR036388">
    <property type="entry name" value="WH-like_DNA-bd_sf"/>
</dbReference>
<dbReference type="SUPFAM" id="SSF53850">
    <property type="entry name" value="Periplasmic binding protein-like II"/>
    <property type="match status" value="1"/>
</dbReference>
<evidence type="ECO:0000256" key="3">
    <source>
        <dbReference type="ARBA" id="ARBA00023125"/>
    </source>
</evidence>
<dbReference type="AlphaFoldDB" id="A6VPT8"/>
<evidence type="ECO:0000313" key="7">
    <source>
        <dbReference type="Proteomes" id="UP000001114"/>
    </source>
</evidence>
<name>A6VPT8_ACTSZ</name>
<organism evidence="6 7">
    <name type="scientific">Actinobacillus succinogenes (strain ATCC 55618 / DSM 22257 / CCUG 43843 / 130Z)</name>
    <dbReference type="NCBI Taxonomy" id="339671"/>
    <lineage>
        <taxon>Bacteria</taxon>
        <taxon>Pseudomonadati</taxon>
        <taxon>Pseudomonadota</taxon>
        <taxon>Gammaproteobacteria</taxon>
        <taxon>Pasteurellales</taxon>
        <taxon>Pasteurellaceae</taxon>
        <taxon>Actinobacillus</taxon>
    </lineage>
</organism>
<keyword evidence="4" id="KW-0804">Transcription</keyword>
<dbReference type="eggNOG" id="COG0583">
    <property type="taxonomic scope" value="Bacteria"/>
</dbReference>
<protein>
    <submittedName>
        <fullName evidence="6">Transcriptional regulator, LysR family</fullName>
    </submittedName>
</protein>
<dbReference type="Pfam" id="PF00126">
    <property type="entry name" value="HTH_1"/>
    <property type="match status" value="1"/>
</dbReference>
<evidence type="ECO:0000259" key="5">
    <source>
        <dbReference type="PROSITE" id="PS50931"/>
    </source>
</evidence>
<dbReference type="GO" id="GO:0003700">
    <property type="term" value="F:DNA-binding transcription factor activity"/>
    <property type="evidence" value="ECO:0007669"/>
    <property type="project" value="InterPro"/>
</dbReference>
<dbReference type="FunFam" id="1.10.10.10:FF:000001">
    <property type="entry name" value="LysR family transcriptional regulator"/>
    <property type="match status" value="1"/>
</dbReference>
<evidence type="ECO:0000256" key="2">
    <source>
        <dbReference type="ARBA" id="ARBA00023015"/>
    </source>
</evidence>
<comment type="similarity">
    <text evidence="1">Belongs to the LysR transcriptional regulatory family.</text>
</comment>
<keyword evidence="3" id="KW-0238">DNA-binding</keyword>
<evidence type="ECO:0000256" key="1">
    <source>
        <dbReference type="ARBA" id="ARBA00009437"/>
    </source>
</evidence>
<keyword evidence="7" id="KW-1185">Reference proteome</keyword>
<feature type="domain" description="HTH lysR-type" evidence="5">
    <location>
        <begin position="1"/>
        <end position="59"/>
    </location>
</feature>
<dbReference type="GO" id="GO:0006351">
    <property type="term" value="P:DNA-templated transcription"/>
    <property type="evidence" value="ECO:0007669"/>
    <property type="project" value="TreeGrafter"/>
</dbReference>
<dbReference type="Gene3D" id="1.10.10.10">
    <property type="entry name" value="Winged helix-like DNA-binding domain superfamily/Winged helix DNA-binding domain"/>
    <property type="match status" value="1"/>
</dbReference>
<dbReference type="PANTHER" id="PTHR30537:SF30">
    <property type="entry name" value="TRANSCRIPTIONAL REGULATOR-RELATED"/>
    <property type="match status" value="1"/>
</dbReference>
<dbReference type="PANTHER" id="PTHR30537">
    <property type="entry name" value="HTH-TYPE TRANSCRIPTIONAL REGULATOR"/>
    <property type="match status" value="1"/>
</dbReference>
<dbReference type="HOGENOM" id="CLU_039613_16_2_6"/>
<reference evidence="7" key="1">
    <citation type="journal article" date="2010" name="BMC Genomics">
        <title>A genomic perspective on the potential of Actinobacillus succinogenes for industrial succinate production.</title>
        <authorList>
            <person name="McKinlay J.B."/>
            <person name="Laivenieks M."/>
            <person name="Schindler B.D."/>
            <person name="McKinlay A.A."/>
            <person name="Siddaramappa S."/>
            <person name="Challacombe J.F."/>
            <person name="Lowry S.R."/>
            <person name="Clum A."/>
            <person name="Lapidus A.L."/>
            <person name="Burkhart K.B."/>
            <person name="Harkins V."/>
            <person name="Vieille C."/>
        </authorList>
    </citation>
    <scope>NUCLEOTIDE SEQUENCE [LARGE SCALE GENOMIC DNA]</scope>
    <source>
        <strain evidence="7">ATCC 55618 / DSM 22257 / CCUG 43843 / 130Z</strain>
    </source>
</reference>
<proteinExistence type="inferred from homology"/>
<dbReference type="InterPro" id="IPR036390">
    <property type="entry name" value="WH_DNA-bd_sf"/>
</dbReference>
<evidence type="ECO:0000313" key="6">
    <source>
        <dbReference type="EMBL" id="ABR74985.1"/>
    </source>
</evidence>
<dbReference type="PROSITE" id="PS50931">
    <property type="entry name" value="HTH_LYSR"/>
    <property type="match status" value="1"/>
</dbReference>
<dbReference type="Pfam" id="PF03466">
    <property type="entry name" value="LysR_substrate"/>
    <property type="match status" value="1"/>
</dbReference>
<dbReference type="InterPro" id="IPR058163">
    <property type="entry name" value="LysR-type_TF_proteobact-type"/>
</dbReference>
<keyword evidence="2" id="KW-0805">Transcription regulation</keyword>
<dbReference type="EMBL" id="CP000746">
    <property type="protein sequence ID" value="ABR74985.1"/>
    <property type="molecule type" value="Genomic_DNA"/>
</dbReference>
<dbReference type="CDD" id="cd08422">
    <property type="entry name" value="PBP2_CrgA_like"/>
    <property type="match status" value="1"/>
</dbReference>
<accession>A6VPT8</accession>
<sequence>MEHAKLLFIYATVLKYGSMNAAAPHLGMTASAVSHHIKQLEKHYQLKLLNRTTRSLSPTDAGRLLLLHANDLVNLMKQADEAMQNLRAEPVGQVSITLSTVEIHNPSMQWVVQQIRARYPKIQLSLLESDGVVNMLDDNAPDIAIRTMPEPDDDRLIARPLAKWQTIICASPDYLRQHPIEKIADLCTAHWLNFHDGVLLGSLSHLGLSRVLPENRIDCPNHSITAKELAILGLGITIMMDGDIRQELDSGKLQQVLPEAKLPERTIYALTANRTQSAKVREVLEVLKEGFER</sequence>
<evidence type="ECO:0000256" key="4">
    <source>
        <dbReference type="ARBA" id="ARBA00023163"/>
    </source>
</evidence>
<dbReference type="InterPro" id="IPR000847">
    <property type="entry name" value="LysR_HTH_N"/>
</dbReference>
<dbReference type="InterPro" id="IPR005119">
    <property type="entry name" value="LysR_subst-bd"/>
</dbReference>
<dbReference type="Gene3D" id="3.40.190.290">
    <property type="match status" value="1"/>
</dbReference>
<dbReference type="RefSeq" id="WP_012073362.1">
    <property type="nucleotide sequence ID" value="NC_009655.1"/>
</dbReference>
<dbReference type="STRING" id="339671.Asuc_1631"/>
<dbReference type="OrthoDB" id="8678019at2"/>
<dbReference type="GO" id="GO:0043565">
    <property type="term" value="F:sequence-specific DNA binding"/>
    <property type="evidence" value="ECO:0007669"/>
    <property type="project" value="TreeGrafter"/>
</dbReference>